<reference evidence="1" key="1">
    <citation type="submission" date="2007-07" db="EMBL/GenBank/DDBJ databases">
        <title>PCAP assembly of the Caenorhabditis remanei genome.</title>
        <authorList>
            <consortium name="The Caenorhabditis remanei Sequencing Consortium"/>
            <person name="Wilson R.K."/>
        </authorList>
    </citation>
    <scope>NUCLEOTIDE SEQUENCE [LARGE SCALE GENOMIC DNA]</scope>
    <source>
        <strain evidence="1">PB4641</strain>
    </source>
</reference>
<proteinExistence type="predicted"/>
<organism evidence="2">
    <name type="scientific">Caenorhabditis remanei</name>
    <name type="common">Caenorhabditis vulgaris</name>
    <dbReference type="NCBI Taxonomy" id="31234"/>
    <lineage>
        <taxon>Eukaryota</taxon>
        <taxon>Metazoa</taxon>
        <taxon>Ecdysozoa</taxon>
        <taxon>Nematoda</taxon>
        <taxon>Chromadorea</taxon>
        <taxon>Rhabditida</taxon>
        <taxon>Rhabditina</taxon>
        <taxon>Rhabditomorpha</taxon>
        <taxon>Rhabditoidea</taxon>
        <taxon>Rhabditidae</taxon>
        <taxon>Peloderinae</taxon>
        <taxon>Caenorhabditis</taxon>
    </lineage>
</organism>
<keyword evidence="2" id="KW-1185">Reference proteome</keyword>
<evidence type="ECO:0000313" key="2">
    <source>
        <dbReference type="Proteomes" id="UP000008281"/>
    </source>
</evidence>
<dbReference type="HOGENOM" id="CLU_1572573_0_0_1"/>
<dbReference type="Proteomes" id="UP000008281">
    <property type="component" value="Unassembled WGS sequence"/>
</dbReference>
<accession>E3MN32</accession>
<dbReference type="AlphaFoldDB" id="E3MN32"/>
<name>E3MN32_CAERE</name>
<dbReference type="InterPro" id="IPR036249">
    <property type="entry name" value="Thioredoxin-like_sf"/>
</dbReference>
<dbReference type="InParanoid" id="E3MN32"/>
<dbReference type="STRING" id="31234.E3MN32"/>
<dbReference type="EMBL" id="DS268458">
    <property type="protein sequence ID" value="EFP05244.1"/>
    <property type="molecule type" value="Genomic_DNA"/>
</dbReference>
<protein>
    <submittedName>
        <fullName evidence="1">Uncharacterized protein</fullName>
    </submittedName>
</protein>
<evidence type="ECO:0000313" key="1">
    <source>
        <dbReference type="EMBL" id="EFP05244.1"/>
    </source>
</evidence>
<dbReference type="Gene3D" id="3.40.30.10">
    <property type="entry name" value="Glutaredoxin"/>
    <property type="match status" value="1"/>
</dbReference>
<dbReference type="SUPFAM" id="SSF52833">
    <property type="entry name" value="Thioredoxin-like"/>
    <property type="match status" value="1"/>
</dbReference>
<dbReference type="RefSeq" id="XP_003102559.2">
    <property type="nucleotide sequence ID" value="XM_003102511.2"/>
</dbReference>
<sequence length="210" mass="24851">MNVFILFISCNCKVYLSYLVKLAIYLPRFSFSICNRLFQMSIGANAVMSVQNGFTAKLIRFVPHFVALRLSWTHNDLKAEGLEKFVEEYLPVIRENNPQVKYFLQRSYTTCDPFVVGEYSWLRHRKKRVNWKSKEQVLSMVEEMSIGGDYREGYRRGVNRRLPRGQELWDTETMGHDVFQVSSKWKADVLEEDELPITAKTHPHFTYRKY</sequence>
<dbReference type="FunCoup" id="E3MN32">
    <property type="interactions" value="150"/>
</dbReference>
<dbReference type="OMA" id="TIGHDVF"/>
<gene>
    <name evidence="1" type="ORF">CRE_04138</name>
</gene>
<dbReference type="OrthoDB" id="337270at2759"/>
<dbReference type="FunFam" id="3.40.30.10:FF:000532">
    <property type="entry name" value="Uncharacterized protein T09A5.5"/>
    <property type="match status" value="1"/>
</dbReference>
<dbReference type="GeneID" id="9797612"/>
<dbReference type="CTD" id="9797612"/>
<dbReference type="KEGG" id="crq:GCK72_005698"/>
<dbReference type="eggNOG" id="ENOG502S2YY">
    <property type="taxonomic scope" value="Eukaryota"/>
</dbReference>